<sequence length="411" mass="42877">MSADSAPAVVNSAPLSTRQINKRILSIVIFTFVCYLTIGLPLAVLPGFVHNHLGYSSLLAGLVISAQYFATLVSRPHAGRYADLLGPKKVVLFGLSCCGISGIFCGLAFWSDNLPLISVLMLVIGRFFLGVGESFASTGSTLWGMGVVGSIHTARVISWNGVATYGAMAIGAPLGVYLNLHWGLAGIAWLICLAVLLALVLASRKAAVSVVAGKRIAFRAVLGKIWLYGLGLGFGTVGFGVIATFITLFYADKGWGGAAFSLTLFSVAFVGIRLLFSNSIGRHGGLKVTAVSFLIEIVGLLLIWGAGAPWMVQVGAFLAGAGFSLVFPALGVEAVKQVEPQNQGTALGTYSAFLDLGLGITGPLAGLAIGQFGIPAIYLGAALMVAFGVLLTLRLLQQQQRRDNAARLDGV</sequence>
<dbReference type="NCBIfam" id="NF009048">
    <property type="entry name" value="PRK12382.1"/>
    <property type="match status" value="1"/>
</dbReference>
<name>A0A0E1NEW8_YEREN</name>
<comment type="subcellular location">
    <subcellularLocation>
        <location evidence="8">Cell inner membrane</location>
        <topology evidence="8">Multi-pass membrane protein</topology>
    </subcellularLocation>
    <subcellularLocation>
        <location evidence="1">Cell membrane</location>
        <topology evidence="1">Multi-pass membrane protein</topology>
    </subcellularLocation>
</comment>
<dbReference type="SUPFAM" id="SSF103473">
    <property type="entry name" value="MFS general substrate transporter"/>
    <property type="match status" value="1"/>
</dbReference>
<evidence type="ECO:0000313" key="12">
    <source>
        <dbReference type="Proteomes" id="UP000048841"/>
    </source>
</evidence>
<dbReference type="NCBIfam" id="NF003477">
    <property type="entry name" value="PRK05122.1"/>
    <property type="match status" value="1"/>
</dbReference>
<protein>
    <recommendedName>
        <fullName evidence="8">Uncharacterized MFS-type transporter ERS137941_03341</fullName>
    </recommendedName>
</protein>
<dbReference type="InterPro" id="IPR050171">
    <property type="entry name" value="MFS_Transporters"/>
</dbReference>
<evidence type="ECO:0000256" key="4">
    <source>
        <dbReference type="ARBA" id="ARBA00022519"/>
    </source>
</evidence>
<dbReference type="PATRIC" id="fig|630.129.peg.3299"/>
<feature type="transmembrane region" description="Helical" evidence="8">
    <location>
        <begin position="257"/>
        <end position="276"/>
    </location>
</feature>
<proteinExistence type="inferred from homology"/>
<feature type="transmembrane region" description="Helical" evidence="8">
    <location>
        <begin position="52"/>
        <end position="70"/>
    </location>
</feature>
<dbReference type="Gene3D" id="1.20.1250.20">
    <property type="entry name" value="MFS general substrate transporter like domains"/>
    <property type="match status" value="1"/>
</dbReference>
<evidence type="ECO:0000256" key="5">
    <source>
        <dbReference type="ARBA" id="ARBA00022692"/>
    </source>
</evidence>
<dbReference type="InterPro" id="IPR023008">
    <property type="entry name" value="MFS_YhhS-like"/>
</dbReference>
<evidence type="ECO:0000256" key="2">
    <source>
        <dbReference type="ARBA" id="ARBA00022448"/>
    </source>
</evidence>
<evidence type="ECO:0000256" key="6">
    <source>
        <dbReference type="ARBA" id="ARBA00022989"/>
    </source>
</evidence>
<dbReference type="CDD" id="cd17489">
    <property type="entry name" value="MFS_YfcJ_like"/>
    <property type="match status" value="1"/>
</dbReference>
<keyword evidence="4 8" id="KW-0997">Cell inner membrane</keyword>
<dbReference type="InterPro" id="IPR036259">
    <property type="entry name" value="MFS_trans_sf"/>
</dbReference>
<comment type="caution">
    <text evidence="8">Lacks conserved residue(s) required for the propagation of feature annotation.</text>
</comment>
<dbReference type="PANTHER" id="PTHR23517:SF13">
    <property type="entry name" value="MAJOR FACILITATOR SUPERFAMILY MFS_1"/>
    <property type="match status" value="1"/>
</dbReference>
<dbReference type="EMBL" id="CGBR01000029">
    <property type="protein sequence ID" value="CFQ70747.1"/>
    <property type="molecule type" value="Genomic_DNA"/>
</dbReference>
<evidence type="ECO:0000313" key="11">
    <source>
        <dbReference type="EMBL" id="QQU47808.1"/>
    </source>
</evidence>
<accession>A0A0E1NEW8</accession>
<gene>
    <name evidence="10" type="primary">yhhS</name>
    <name evidence="10" type="ORF">ERS137941_03341</name>
    <name evidence="11" type="ORF">I6I39_03380</name>
</gene>
<keyword evidence="3 8" id="KW-1003">Cell membrane</keyword>
<dbReference type="InterPro" id="IPR011701">
    <property type="entry name" value="MFS"/>
</dbReference>
<evidence type="ECO:0000313" key="10">
    <source>
        <dbReference type="EMBL" id="CFQ70747.1"/>
    </source>
</evidence>
<dbReference type="GO" id="GO:0005886">
    <property type="term" value="C:plasma membrane"/>
    <property type="evidence" value="ECO:0007669"/>
    <property type="project" value="UniProtKB-SubCell"/>
</dbReference>
<dbReference type="KEGG" id="yet:CH48_666"/>
<evidence type="ECO:0000256" key="7">
    <source>
        <dbReference type="ARBA" id="ARBA00023136"/>
    </source>
</evidence>
<organism evidence="10 12">
    <name type="scientific">Yersinia enterocolitica</name>
    <dbReference type="NCBI Taxonomy" id="630"/>
    <lineage>
        <taxon>Bacteria</taxon>
        <taxon>Pseudomonadati</taxon>
        <taxon>Pseudomonadota</taxon>
        <taxon>Gammaproteobacteria</taxon>
        <taxon>Enterobacterales</taxon>
        <taxon>Yersiniaceae</taxon>
        <taxon>Yersinia</taxon>
    </lineage>
</organism>
<feature type="transmembrane region" description="Helical" evidence="8">
    <location>
        <begin position="347"/>
        <end position="370"/>
    </location>
</feature>
<keyword evidence="2 8" id="KW-0813">Transport</keyword>
<feature type="transmembrane region" description="Helical" evidence="8">
    <location>
        <begin position="225"/>
        <end position="251"/>
    </location>
</feature>
<evidence type="ECO:0000256" key="3">
    <source>
        <dbReference type="ARBA" id="ARBA00022475"/>
    </source>
</evidence>
<dbReference type="EMBL" id="CP068146">
    <property type="protein sequence ID" value="QQU47808.1"/>
    <property type="molecule type" value="Genomic_DNA"/>
</dbReference>
<dbReference type="RefSeq" id="WP_005164314.1">
    <property type="nucleotide sequence ID" value="NZ_CGBR01000029.1"/>
</dbReference>
<feature type="transmembrane region" description="Helical" evidence="8">
    <location>
        <begin position="376"/>
        <end position="396"/>
    </location>
</feature>
<evidence type="ECO:0000256" key="8">
    <source>
        <dbReference type="HAMAP-Rule" id="MF_01118"/>
    </source>
</evidence>
<evidence type="ECO:0000256" key="1">
    <source>
        <dbReference type="ARBA" id="ARBA00004651"/>
    </source>
</evidence>
<dbReference type="PROSITE" id="PS50850">
    <property type="entry name" value="MFS"/>
    <property type="match status" value="1"/>
</dbReference>
<feature type="transmembrane region" description="Helical" evidence="8">
    <location>
        <begin position="157"/>
        <end position="178"/>
    </location>
</feature>
<dbReference type="HAMAP" id="MF_01118">
    <property type="entry name" value="MFS_YhhS"/>
    <property type="match status" value="1"/>
</dbReference>
<feature type="transmembrane region" description="Helical" evidence="8">
    <location>
        <begin position="184"/>
        <end position="204"/>
    </location>
</feature>
<feature type="transmembrane region" description="Helical" evidence="8">
    <location>
        <begin position="314"/>
        <end position="335"/>
    </location>
</feature>
<feature type="transmembrane region" description="Helical" evidence="8">
    <location>
        <begin position="90"/>
        <end position="110"/>
    </location>
</feature>
<evidence type="ECO:0000313" key="13">
    <source>
        <dbReference type="Proteomes" id="UP000595309"/>
    </source>
</evidence>
<dbReference type="PANTHER" id="PTHR23517">
    <property type="entry name" value="RESISTANCE PROTEIN MDTM, PUTATIVE-RELATED-RELATED"/>
    <property type="match status" value="1"/>
</dbReference>
<dbReference type="Proteomes" id="UP000048841">
    <property type="component" value="Unassembled WGS sequence"/>
</dbReference>
<comment type="similarity">
    <text evidence="8">Belongs to the major facilitator superfamily. YhhS family.</text>
</comment>
<evidence type="ECO:0000259" key="9">
    <source>
        <dbReference type="PROSITE" id="PS50850"/>
    </source>
</evidence>
<keyword evidence="7 8" id="KW-0472">Membrane</keyword>
<feature type="transmembrane region" description="Helical" evidence="8">
    <location>
        <begin position="288"/>
        <end position="308"/>
    </location>
</feature>
<dbReference type="Proteomes" id="UP000595309">
    <property type="component" value="Chromosome"/>
</dbReference>
<dbReference type="GO" id="GO:0022857">
    <property type="term" value="F:transmembrane transporter activity"/>
    <property type="evidence" value="ECO:0007669"/>
    <property type="project" value="UniProtKB-UniRule"/>
</dbReference>
<reference evidence="11 13" key="2">
    <citation type="submission" date="2021-01" db="EMBL/GenBank/DDBJ databases">
        <title>FDA dAtabase for Regulatory Grade micrObial Sequences (FDA-ARGOS): Supporting development and validation of Infectious Disease Dx tests.</title>
        <authorList>
            <person name="Blissenbach B."/>
            <person name="Krut O."/>
            <person name="Tallon L."/>
            <person name="Sadzewicz L."/>
            <person name="Zhao X."/>
            <person name="Boylan J."/>
            <person name="Ott S."/>
            <person name="Bowen H."/>
            <person name="Vavikolanu K."/>
            <person name="Mehta A."/>
            <person name="Aluvathingal J."/>
            <person name="Nadendla S."/>
            <person name="Yan Y."/>
            <person name="Sichtig H."/>
        </authorList>
    </citation>
    <scope>NUCLEOTIDE SEQUENCE [LARGE SCALE GENOMIC DNA]</scope>
    <source>
        <strain evidence="11 13">FDAARGOS_1082</strain>
    </source>
</reference>
<dbReference type="AlphaFoldDB" id="A0A0E1NEW8"/>
<dbReference type="InterPro" id="IPR020846">
    <property type="entry name" value="MFS_dom"/>
</dbReference>
<feature type="domain" description="Major facilitator superfamily (MFS) profile" evidence="9">
    <location>
        <begin position="23"/>
        <end position="400"/>
    </location>
</feature>
<reference evidence="10 12" key="1">
    <citation type="submission" date="2015-03" db="EMBL/GenBank/DDBJ databases">
        <authorList>
            <person name="Murphy D."/>
        </authorList>
    </citation>
    <scope>NUCLEOTIDE SEQUENCE [LARGE SCALE GENOMIC DNA]</scope>
    <source>
        <strain evidence="10 12">IP26249</strain>
    </source>
</reference>
<feature type="transmembrane region" description="Helical" evidence="8">
    <location>
        <begin position="24"/>
        <end position="46"/>
    </location>
</feature>
<dbReference type="Pfam" id="PF07690">
    <property type="entry name" value="MFS_1"/>
    <property type="match status" value="1"/>
</dbReference>
<keyword evidence="6 8" id="KW-1133">Transmembrane helix</keyword>
<keyword evidence="5 8" id="KW-0812">Transmembrane</keyword>